<proteinExistence type="predicted"/>
<keyword evidence="3" id="KW-1185">Reference proteome</keyword>
<dbReference type="EMBL" id="JBHUCM010000067">
    <property type="protein sequence ID" value="MFD1546486.1"/>
    <property type="molecule type" value="Genomic_DNA"/>
</dbReference>
<sequence>MSDDQAADHAADQRRQRLAAAQRGLLAALVAGGPLPDGFDPVRLRIEAAGLIAKRRGLVARSAPDLAIRLGPRFAALFTEYAERHPKPPGGSLGDARAFADWLGLPLDPPPAGPPPGRWARFLRRRPTS</sequence>
<accession>A0ABW4GUH2</accession>
<dbReference type="InterPro" id="IPR058711">
    <property type="entry name" value="SCO6045-like_C"/>
</dbReference>
<dbReference type="Pfam" id="PF26136">
    <property type="entry name" value="SCO6045_C"/>
    <property type="match status" value="1"/>
</dbReference>
<comment type="caution">
    <text evidence="2">The sequence shown here is derived from an EMBL/GenBank/DDBJ whole genome shotgun (WGS) entry which is preliminary data.</text>
</comment>
<organism evidence="2 3">
    <name type="scientific">Nonomuraea guangzhouensis</name>
    <dbReference type="NCBI Taxonomy" id="1291555"/>
    <lineage>
        <taxon>Bacteria</taxon>
        <taxon>Bacillati</taxon>
        <taxon>Actinomycetota</taxon>
        <taxon>Actinomycetes</taxon>
        <taxon>Streptosporangiales</taxon>
        <taxon>Streptosporangiaceae</taxon>
        <taxon>Nonomuraea</taxon>
    </lineage>
</organism>
<gene>
    <name evidence="2" type="ORF">ACFSJ0_56285</name>
</gene>
<protein>
    <recommendedName>
        <fullName evidence="1">SCO6045-like C-terminal domain-containing protein</fullName>
    </recommendedName>
</protein>
<feature type="domain" description="SCO6045-like C-terminal" evidence="1">
    <location>
        <begin position="19"/>
        <end position="103"/>
    </location>
</feature>
<evidence type="ECO:0000259" key="1">
    <source>
        <dbReference type="Pfam" id="PF26136"/>
    </source>
</evidence>
<evidence type="ECO:0000313" key="3">
    <source>
        <dbReference type="Proteomes" id="UP001597097"/>
    </source>
</evidence>
<dbReference type="Proteomes" id="UP001597097">
    <property type="component" value="Unassembled WGS sequence"/>
</dbReference>
<evidence type="ECO:0000313" key="2">
    <source>
        <dbReference type="EMBL" id="MFD1546486.1"/>
    </source>
</evidence>
<name>A0ABW4GUH2_9ACTN</name>
<dbReference type="RefSeq" id="WP_219527626.1">
    <property type="nucleotide sequence ID" value="NZ_JAHKRM010000002.1"/>
</dbReference>
<reference evidence="3" key="1">
    <citation type="journal article" date="2019" name="Int. J. Syst. Evol. Microbiol.">
        <title>The Global Catalogue of Microorganisms (GCM) 10K type strain sequencing project: providing services to taxonomists for standard genome sequencing and annotation.</title>
        <authorList>
            <consortium name="The Broad Institute Genomics Platform"/>
            <consortium name="The Broad Institute Genome Sequencing Center for Infectious Disease"/>
            <person name="Wu L."/>
            <person name="Ma J."/>
        </authorList>
    </citation>
    <scope>NUCLEOTIDE SEQUENCE [LARGE SCALE GENOMIC DNA]</scope>
    <source>
        <strain evidence="3">CGMCC 1.15399</strain>
    </source>
</reference>